<dbReference type="EMBL" id="LN899819">
    <property type="protein sequence ID" value="CUV11476.1"/>
    <property type="molecule type" value="Genomic_DNA"/>
</dbReference>
<evidence type="ECO:0000313" key="2">
    <source>
        <dbReference type="EMBL" id="CUV11476.1"/>
    </source>
</evidence>
<feature type="chain" id="PRO_5006627941" evidence="1">
    <location>
        <begin position="29"/>
        <end position="81"/>
    </location>
</feature>
<accession>A0A0S4TN41</accession>
<name>A0A0S4TN41_RALSL</name>
<dbReference type="AlphaFoldDB" id="A0A0S4TN41"/>
<feature type="signal peptide" evidence="1">
    <location>
        <begin position="1"/>
        <end position="28"/>
    </location>
</feature>
<protein>
    <submittedName>
        <fullName evidence="2">Signal peptide protein</fullName>
    </submittedName>
</protein>
<evidence type="ECO:0000256" key="1">
    <source>
        <dbReference type="SAM" id="SignalP"/>
    </source>
</evidence>
<sequence>MCLFGSAGLRSLLCALALGLSLASPVHALDVEYASTSKLNNVALAGSHNTHDKKTDFEYRFHALDKVQVIELDVWAAAGKW</sequence>
<gene>
    <name evidence="2" type="ORF">RUN39_v1_140048</name>
</gene>
<keyword evidence="1" id="KW-0732">Signal</keyword>
<organism evidence="2">
    <name type="scientific">Ralstonia solanacearum</name>
    <name type="common">Pseudomonas solanacearum</name>
    <dbReference type="NCBI Taxonomy" id="305"/>
    <lineage>
        <taxon>Bacteria</taxon>
        <taxon>Pseudomonadati</taxon>
        <taxon>Pseudomonadota</taxon>
        <taxon>Betaproteobacteria</taxon>
        <taxon>Burkholderiales</taxon>
        <taxon>Burkholderiaceae</taxon>
        <taxon>Ralstonia</taxon>
        <taxon>Ralstonia solanacearum species complex</taxon>
    </lineage>
</organism>
<reference evidence="2" key="1">
    <citation type="submission" date="2015-10" db="EMBL/GenBank/DDBJ databases">
        <authorList>
            <person name="Gilbert D.G."/>
        </authorList>
    </citation>
    <scope>NUCLEOTIDE SEQUENCE</scope>
    <source>
        <strain evidence="2">Phyl III-seqv23</strain>
    </source>
</reference>
<proteinExistence type="predicted"/>